<evidence type="ECO:0000256" key="4">
    <source>
        <dbReference type="ARBA" id="ARBA00023239"/>
    </source>
</evidence>
<keyword evidence="3" id="KW-0862">Zinc</keyword>
<organism evidence="6">
    <name type="scientific">Aspergillus niger</name>
    <dbReference type="NCBI Taxonomy" id="5061"/>
    <lineage>
        <taxon>Eukaryota</taxon>
        <taxon>Fungi</taxon>
        <taxon>Dikarya</taxon>
        <taxon>Ascomycota</taxon>
        <taxon>Pezizomycotina</taxon>
        <taxon>Eurotiomycetes</taxon>
        <taxon>Eurotiomycetidae</taxon>
        <taxon>Eurotiales</taxon>
        <taxon>Aspergillaceae</taxon>
        <taxon>Aspergillus</taxon>
        <taxon>Aspergillus subgen. Circumdati</taxon>
    </lineage>
</organism>
<evidence type="ECO:0000313" key="6">
    <source>
        <dbReference type="RefSeq" id="XP_001394140.3"/>
    </source>
</evidence>
<proteinExistence type="inferred from homology"/>
<dbReference type="VEuPathDB" id="FungiDB:An11g01330"/>
<dbReference type="Gene3D" id="3.90.1590.10">
    <property type="entry name" value="glutathione-dependent formaldehyde- activating enzyme (gfa)"/>
    <property type="match status" value="1"/>
</dbReference>
<evidence type="ECO:0000256" key="1">
    <source>
        <dbReference type="ARBA" id="ARBA00005495"/>
    </source>
</evidence>
<dbReference type="RefSeq" id="XP_001394140.3">
    <property type="nucleotide sequence ID" value="XM_001394103.3"/>
</dbReference>
<sequence length="182" mass="20055">MTTGSCFCGNIQVEFSGEPMIVAICHCHDCRKITGTLYSYNFVFKSDSFKISGRPKELPKTCDSGGRIMNHFCGDCGTPLYGHKVNADGSAGELKIVRAGIFDDETVNKYKPGHEVYTGRRTLNGSTYLLFSSTASWSGLKVTSQLYWASGRKVEPGSGYWVSKPMSLEAHVTQGPWWTDRG</sequence>
<accession>A0AAJ6VR53</accession>
<dbReference type="PANTHER" id="PTHR33337:SF30">
    <property type="entry name" value="DUF636 DOMAIN PROTEIN (AFU_ORTHOLOGUE AFUA_1G03180)"/>
    <property type="match status" value="1"/>
</dbReference>
<dbReference type="GeneID" id="4984362"/>
<evidence type="ECO:0000259" key="5">
    <source>
        <dbReference type="PROSITE" id="PS51891"/>
    </source>
</evidence>
<name>A0AAJ6VR53_ASPNG</name>
<dbReference type="GO" id="GO:0016829">
    <property type="term" value="F:lyase activity"/>
    <property type="evidence" value="ECO:0007669"/>
    <property type="project" value="UniProtKB-KW"/>
</dbReference>
<dbReference type="KEGG" id="ang:An11g01330"/>
<keyword evidence="2" id="KW-0479">Metal-binding</keyword>
<protein>
    <recommendedName>
        <fullName evidence="5">CENP-V/GFA domain-containing protein</fullName>
    </recommendedName>
</protein>
<dbReference type="InterPro" id="IPR011057">
    <property type="entry name" value="Mss4-like_sf"/>
</dbReference>
<evidence type="ECO:0000256" key="3">
    <source>
        <dbReference type="ARBA" id="ARBA00022833"/>
    </source>
</evidence>
<dbReference type="AlphaFoldDB" id="A0AAJ6VR53"/>
<dbReference type="PROSITE" id="PS51891">
    <property type="entry name" value="CENP_V_GFA"/>
    <property type="match status" value="1"/>
</dbReference>
<gene>
    <name evidence="6" type="ORF">An11g01330</name>
</gene>
<reference evidence="6" key="1">
    <citation type="submission" date="2025-02" db="EMBL/GenBank/DDBJ databases">
        <authorList>
            <consortium name="NCBI Genome Project"/>
        </authorList>
    </citation>
    <scope>NUCLEOTIDE SEQUENCE</scope>
</reference>
<dbReference type="PANTHER" id="PTHR33337">
    <property type="entry name" value="GFA DOMAIN-CONTAINING PROTEIN"/>
    <property type="match status" value="1"/>
</dbReference>
<evidence type="ECO:0000256" key="2">
    <source>
        <dbReference type="ARBA" id="ARBA00022723"/>
    </source>
</evidence>
<comment type="similarity">
    <text evidence="1">Belongs to the Gfa family.</text>
</comment>
<dbReference type="SUPFAM" id="SSF51316">
    <property type="entry name" value="Mss4-like"/>
    <property type="match status" value="1"/>
</dbReference>
<feature type="domain" description="CENP-V/GFA" evidence="5">
    <location>
        <begin position="2"/>
        <end position="118"/>
    </location>
</feature>
<dbReference type="InterPro" id="IPR006913">
    <property type="entry name" value="CENP-V/GFA"/>
</dbReference>
<reference evidence="6" key="2">
    <citation type="submission" date="2025-08" db="UniProtKB">
        <authorList>
            <consortium name="RefSeq"/>
        </authorList>
    </citation>
    <scope>IDENTIFICATION</scope>
</reference>
<dbReference type="Pfam" id="PF04828">
    <property type="entry name" value="GFA"/>
    <property type="match status" value="1"/>
</dbReference>
<keyword evidence="4" id="KW-0456">Lyase</keyword>
<dbReference type="GO" id="GO:0046872">
    <property type="term" value="F:metal ion binding"/>
    <property type="evidence" value="ECO:0007669"/>
    <property type="project" value="UniProtKB-KW"/>
</dbReference>